<comment type="caution">
    <text evidence="2">The sequence shown here is derived from an EMBL/GenBank/DDBJ whole genome shotgun (WGS) entry which is preliminary data.</text>
</comment>
<feature type="transmembrane region" description="Helical" evidence="1">
    <location>
        <begin position="17"/>
        <end position="38"/>
    </location>
</feature>
<protein>
    <submittedName>
        <fullName evidence="2">Hepatocyte cell adhesion molecule-like</fullName>
    </submittedName>
</protein>
<dbReference type="OrthoDB" id="6353782at2759"/>
<organism evidence="2 3">
    <name type="scientific">Clarias magur</name>
    <name type="common">Asian catfish</name>
    <name type="synonym">Macropteronotus magur</name>
    <dbReference type="NCBI Taxonomy" id="1594786"/>
    <lineage>
        <taxon>Eukaryota</taxon>
        <taxon>Metazoa</taxon>
        <taxon>Chordata</taxon>
        <taxon>Craniata</taxon>
        <taxon>Vertebrata</taxon>
        <taxon>Euteleostomi</taxon>
        <taxon>Actinopterygii</taxon>
        <taxon>Neopterygii</taxon>
        <taxon>Teleostei</taxon>
        <taxon>Ostariophysi</taxon>
        <taxon>Siluriformes</taxon>
        <taxon>Clariidae</taxon>
        <taxon>Clarias</taxon>
    </lineage>
</organism>
<reference evidence="2" key="1">
    <citation type="submission" date="2020-07" db="EMBL/GenBank/DDBJ databases">
        <title>Clarias magur genome sequencing, assembly and annotation.</title>
        <authorList>
            <person name="Kushwaha B."/>
            <person name="Kumar R."/>
            <person name="Das P."/>
            <person name="Joshi C.G."/>
            <person name="Kumar D."/>
            <person name="Nagpure N.S."/>
            <person name="Pandey M."/>
            <person name="Agarwal S."/>
            <person name="Srivastava S."/>
            <person name="Singh M."/>
            <person name="Sahoo L."/>
            <person name="Jayasankar P."/>
            <person name="Meher P.K."/>
            <person name="Koringa P.G."/>
            <person name="Iquebal M.A."/>
            <person name="Das S.P."/>
            <person name="Bit A."/>
            <person name="Patnaik S."/>
            <person name="Patel N."/>
            <person name="Shah T.M."/>
            <person name="Hinsu A."/>
            <person name="Jena J.K."/>
        </authorList>
    </citation>
    <scope>NUCLEOTIDE SEQUENCE</scope>
    <source>
        <strain evidence="2">CIFAMagur01</strain>
        <tissue evidence="2">Testis</tissue>
    </source>
</reference>
<keyword evidence="1" id="KW-0812">Transmembrane</keyword>
<evidence type="ECO:0000256" key="1">
    <source>
        <dbReference type="SAM" id="Phobius"/>
    </source>
</evidence>
<accession>A0A8J4TZ75</accession>
<dbReference type="AlphaFoldDB" id="A0A8J4TZ75"/>
<dbReference type="Proteomes" id="UP000727407">
    <property type="component" value="Unassembled WGS sequence"/>
</dbReference>
<keyword evidence="1" id="KW-0472">Membrane</keyword>
<dbReference type="EMBL" id="QNUK01000339">
    <property type="protein sequence ID" value="KAF5895116.1"/>
    <property type="molecule type" value="Genomic_DNA"/>
</dbReference>
<gene>
    <name evidence="2" type="primary">ift46</name>
    <name evidence="2" type="ORF">DAT39_015164</name>
</gene>
<sequence length="128" mass="14305">MGVDATLDNFQRITGNILFQTGFSLIGLLVLCIILVFICKCCGHKKTKPTPPEEPIYNEPSFPQEEPAPLPVDPLLVVYQDFIRPNHSQQSNQFEDFGYATIPDVVELATYTKYTSTNHDVKDDLTGA</sequence>
<keyword evidence="1" id="KW-1133">Transmembrane helix</keyword>
<proteinExistence type="predicted"/>
<name>A0A8J4TZ75_CLAMG</name>
<evidence type="ECO:0000313" key="2">
    <source>
        <dbReference type="EMBL" id="KAF5895116.1"/>
    </source>
</evidence>
<evidence type="ECO:0000313" key="3">
    <source>
        <dbReference type="Proteomes" id="UP000727407"/>
    </source>
</evidence>
<keyword evidence="3" id="KW-1185">Reference proteome</keyword>